<dbReference type="eggNOG" id="COG0395">
    <property type="taxonomic scope" value="Bacteria"/>
</dbReference>
<dbReference type="PANTHER" id="PTHR43744:SF12">
    <property type="entry name" value="ABC TRANSPORTER PERMEASE PROTEIN MG189-RELATED"/>
    <property type="match status" value="1"/>
</dbReference>
<organism evidence="9 10">
    <name type="scientific">Jonquetella anthropi DSM 22815</name>
    <dbReference type="NCBI Taxonomy" id="885272"/>
    <lineage>
        <taxon>Bacteria</taxon>
        <taxon>Thermotogati</taxon>
        <taxon>Synergistota</taxon>
        <taxon>Synergistia</taxon>
        <taxon>Synergistales</taxon>
        <taxon>Dethiosulfovibrionaceae</taxon>
        <taxon>Jonquetella</taxon>
    </lineage>
</organism>
<comment type="similarity">
    <text evidence="7">Belongs to the binding-protein-dependent transport system permease family.</text>
</comment>
<accession>H0UKT5</accession>
<dbReference type="SUPFAM" id="SSF161098">
    <property type="entry name" value="MetI-like"/>
    <property type="match status" value="1"/>
</dbReference>
<name>H0UKT5_9BACT</name>
<sequence>MRRLGLFLMYAVLLLGAFLTLLPFVWMISTSLKTPGEAFAMPPIFIPQVFHWENYLQVAKEIPLWTYLFNSFFVTVCVTAGTLVTTIFAAFGFSRLHFFGRDVLFALCVATMMIPGEALLIPNYVTLSKMGLVNTYTALILPWTASAFCIFLLRQYFLSVPESLYNAARIDGCSNIRFLFQIMVPLARPALVTIGLLRVILSWNEFLWPLIVTDLPQMRTLPVALSVFTNEAGIRYHLLMATATVIILPIIGLYLLFQKNFLRAVDRAGTKG</sequence>
<dbReference type="CDD" id="cd06261">
    <property type="entry name" value="TM_PBP2"/>
    <property type="match status" value="1"/>
</dbReference>
<evidence type="ECO:0000256" key="1">
    <source>
        <dbReference type="ARBA" id="ARBA00004651"/>
    </source>
</evidence>
<dbReference type="PROSITE" id="PS50928">
    <property type="entry name" value="ABC_TM1"/>
    <property type="match status" value="1"/>
</dbReference>
<evidence type="ECO:0000256" key="4">
    <source>
        <dbReference type="ARBA" id="ARBA00022692"/>
    </source>
</evidence>
<dbReference type="HOGENOM" id="CLU_016047_1_1_0"/>
<dbReference type="AlphaFoldDB" id="H0UKT5"/>
<keyword evidence="4 7" id="KW-0812">Transmembrane</keyword>
<reference evidence="9 10" key="1">
    <citation type="submission" date="2011-11" db="EMBL/GenBank/DDBJ databases">
        <title>The Noncontiguous Finished genome of Jonquetella anthropi DSM 22815.</title>
        <authorList>
            <consortium name="US DOE Joint Genome Institute (JGI-PGF)"/>
            <person name="Lucas S."/>
            <person name="Copeland A."/>
            <person name="Lapidus A."/>
            <person name="Glavina del Rio T."/>
            <person name="Dalin E."/>
            <person name="Tice H."/>
            <person name="Bruce D."/>
            <person name="Goodwin L."/>
            <person name="Pitluck S."/>
            <person name="Peters L."/>
            <person name="Mikhailova N."/>
            <person name="Held B."/>
            <person name="Kyrpides N."/>
            <person name="Mavromatis K."/>
            <person name="Ivanova N."/>
            <person name="Markowitz V."/>
            <person name="Cheng J.-F."/>
            <person name="Hugenholtz P."/>
            <person name="Woyke T."/>
            <person name="Wu D."/>
            <person name="Gronow S."/>
            <person name="Wellnitz S."/>
            <person name="Brambilla E."/>
            <person name="Klenk H.-P."/>
            <person name="Eisen J.A."/>
        </authorList>
    </citation>
    <scope>NUCLEOTIDE SEQUENCE [LARGE SCALE GENOMIC DNA]</scope>
    <source>
        <strain evidence="9 10">DSM 22815</strain>
    </source>
</reference>
<dbReference type="EMBL" id="CM001376">
    <property type="protein sequence ID" value="EHM13294.1"/>
    <property type="molecule type" value="Genomic_DNA"/>
</dbReference>
<protein>
    <submittedName>
        <fullName evidence="9">ABC-type sugar transport system, permease component</fullName>
    </submittedName>
</protein>
<feature type="domain" description="ABC transmembrane type-1" evidence="8">
    <location>
        <begin position="68"/>
        <end position="257"/>
    </location>
</feature>
<dbReference type="PANTHER" id="PTHR43744">
    <property type="entry name" value="ABC TRANSPORTER PERMEASE PROTEIN MG189-RELATED-RELATED"/>
    <property type="match status" value="1"/>
</dbReference>
<dbReference type="Proteomes" id="UP000003806">
    <property type="component" value="Chromosome"/>
</dbReference>
<feature type="transmembrane region" description="Helical" evidence="7">
    <location>
        <begin position="236"/>
        <end position="257"/>
    </location>
</feature>
<evidence type="ECO:0000256" key="3">
    <source>
        <dbReference type="ARBA" id="ARBA00022475"/>
    </source>
</evidence>
<evidence type="ECO:0000256" key="2">
    <source>
        <dbReference type="ARBA" id="ARBA00022448"/>
    </source>
</evidence>
<dbReference type="InterPro" id="IPR035906">
    <property type="entry name" value="MetI-like_sf"/>
</dbReference>
<dbReference type="InterPro" id="IPR000515">
    <property type="entry name" value="MetI-like"/>
</dbReference>
<dbReference type="STRING" id="885272.JonanDRAFT_0921"/>
<keyword evidence="2 7" id="KW-0813">Transport</keyword>
<feature type="transmembrane region" description="Helical" evidence="7">
    <location>
        <begin position="64"/>
        <end position="91"/>
    </location>
</feature>
<dbReference type="GO" id="GO:0055085">
    <property type="term" value="P:transmembrane transport"/>
    <property type="evidence" value="ECO:0007669"/>
    <property type="project" value="InterPro"/>
</dbReference>
<comment type="subcellular location">
    <subcellularLocation>
        <location evidence="1 7">Cell membrane</location>
        <topology evidence="1 7">Multi-pass membrane protein</topology>
    </subcellularLocation>
</comment>
<dbReference type="Pfam" id="PF00528">
    <property type="entry name" value="BPD_transp_1"/>
    <property type="match status" value="1"/>
</dbReference>
<dbReference type="GO" id="GO:0005886">
    <property type="term" value="C:plasma membrane"/>
    <property type="evidence" value="ECO:0007669"/>
    <property type="project" value="UniProtKB-SubCell"/>
</dbReference>
<evidence type="ECO:0000256" key="7">
    <source>
        <dbReference type="RuleBase" id="RU363032"/>
    </source>
</evidence>
<keyword evidence="5 7" id="KW-1133">Transmembrane helix</keyword>
<keyword evidence="10" id="KW-1185">Reference proteome</keyword>
<evidence type="ECO:0000259" key="8">
    <source>
        <dbReference type="PROSITE" id="PS50928"/>
    </source>
</evidence>
<evidence type="ECO:0000256" key="5">
    <source>
        <dbReference type="ARBA" id="ARBA00022989"/>
    </source>
</evidence>
<feature type="transmembrane region" description="Helical" evidence="7">
    <location>
        <begin position="136"/>
        <end position="157"/>
    </location>
</feature>
<dbReference type="RefSeq" id="WP_008522958.1">
    <property type="nucleotide sequence ID" value="NZ_CM001376.1"/>
</dbReference>
<keyword evidence="6 7" id="KW-0472">Membrane</keyword>
<evidence type="ECO:0000313" key="9">
    <source>
        <dbReference type="EMBL" id="EHM13294.1"/>
    </source>
</evidence>
<proteinExistence type="inferred from homology"/>
<dbReference type="Gene3D" id="1.10.3720.10">
    <property type="entry name" value="MetI-like"/>
    <property type="match status" value="1"/>
</dbReference>
<evidence type="ECO:0000313" key="10">
    <source>
        <dbReference type="Proteomes" id="UP000003806"/>
    </source>
</evidence>
<keyword evidence="9" id="KW-0762">Sugar transport</keyword>
<feature type="transmembrane region" description="Helical" evidence="7">
    <location>
        <begin position="178"/>
        <end position="201"/>
    </location>
</feature>
<keyword evidence="3" id="KW-1003">Cell membrane</keyword>
<evidence type="ECO:0000256" key="6">
    <source>
        <dbReference type="ARBA" id="ARBA00023136"/>
    </source>
</evidence>
<feature type="transmembrane region" description="Helical" evidence="7">
    <location>
        <begin position="103"/>
        <end position="124"/>
    </location>
</feature>
<gene>
    <name evidence="9" type="ORF">JonanDRAFT_0921</name>
</gene>